<dbReference type="Gene3D" id="3.30.1520.20">
    <property type="entry name" value="Exonuclease ExoI, domain 2"/>
    <property type="match status" value="1"/>
</dbReference>
<keyword evidence="8" id="KW-0378">Hydrolase</keyword>
<evidence type="ECO:0000256" key="13">
    <source>
        <dbReference type="ARBA" id="ARBA00031220"/>
    </source>
</evidence>
<dbReference type="EC" id="3.1.11.1" evidence="3"/>
<accession>A0A928V729</accession>
<evidence type="ECO:0000256" key="4">
    <source>
        <dbReference type="ARBA" id="ARBA00019900"/>
    </source>
</evidence>
<dbReference type="Gene3D" id="1.10.287.1240">
    <property type="match status" value="1"/>
</dbReference>
<dbReference type="InterPro" id="IPR058561">
    <property type="entry name" value="Exonuc_1_C"/>
</dbReference>
<dbReference type="InterPro" id="IPR034747">
    <property type="entry name" value="EXOI_SH3"/>
</dbReference>
<evidence type="ECO:0000256" key="7">
    <source>
        <dbReference type="ARBA" id="ARBA00022763"/>
    </source>
</evidence>
<evidence type="ECO:0000256" key="8">
    <source>
        <dbReference type="ARBA" id="ARBA00022801"/>
    </source>
</evidence>
<comment type="cofactor">
    <cofactor evidence="2">
        <name>Mg(2+)</name>
        <dbReference type="ChEBI" id="CHEBI:18420"/>
    </cofactor>
</comment>
<keyword evidence="9" id="KW-0269">Exonuclease</keyword>
<dbReference type="CDD" id="cd06138">
    <property type="entry name" value="ExoI_N"/>
    <property type="match status" value="1"/>
</dbReference>
<keyword evidence="12" id="KW-0234">DNA repair</keyword>
<dbReference type="GO" id="GO:0006281">
    <property type="term" value="P:DNA repair"/>
    <property type="evidence" value="ECO:0007669"/>
    <property type="project" value="UniProtKB-KW"/>
</dbReference>
<dbReference type="InterPro" id="IPR013620">
    <property type="entry name" value="Exonuc_1_SH3"/>
</dbReference>
<keyword evidence="6" id="KW-0479">Metal-binding</keyword>
<dbReference type="InterPro" id="IPR038649">
    <property type="entry name" value="EXOI_SH3_sf"/>
</dbReference>
<dbReference type="Pfam" id="PF00929">
    <property type="entry name" value="RNase_T"/>
    <property type="match status" value="1"/>
</dbReference>
<dbReference type="NCBIfam" id="NF008746">
    <property type="entry name" value="PRK11779.1"/>
    <property type="match status" value="1"/>
</dbReference>
<gene>
    <name evidence="17" type="ORF">C4F51_14185</name>
</gene>
<reference evidence="17" key="1">
    <citation type="submission" date="2018-07" db="EMBL/GenBank/DDBJ databases">
        <title>Genome assembly of strain Ka43.</title>
        <authorList>
            <person name="Kukolya J."/>
            <person name="Nagy I."/>
            <person name="Horvath B."/>
            <person name="Toth A."/>
        </authorList>
    </citation>
    <scope>NUCLEOTIDE SEQUENCE</scope>
    <source>
        <strain evidence="17">KB43</strain>
    </source>
</reference>
<evidence type="ECO:0000256" key="12">
    <source>
        <dbReference type="ARBA" id="ARBA00023204"/>
    </source>
</evidence>
<keyword evidence="11" id="KW-0238">DNA-binding</keyword>
<evidence type="ECO:0000256" key="3">
    <source>
        <dbReference type="ARBA" id="ARBA00012108"/>
    </source>
</evidence>
<evidence type="ECO:0000256" key="6">
    <source>
        <dbReference type="ARBA" id="ARBA00022723"/>
    </source>
</evidence>
<evidence type="ECO:0000259" key="16">
    <source>
        <dbReference type="PROSITE" id="PS51785"/>
    </source>
</evidence>
<dbReference type="PROSITE" id="PS51785">
    <property type="entry name" value="EXOI_C"/>
    <property type="match status" value="1"/>
</dbReference>
<evidence type="ECO:0000259" key="15">
    <source>
        <dbReference type="PROSITE" id="PS51784"/>
    </source>
</evidence>
<dbReference type="AlphaFoldDB" id="A0A928V729"/>
<evidence type="ECO:0000256" key="1">
    <source>
        <dbReference type="ARBA" id="ARBA00000563"/>
    </source>
</evidence>
<feature type="domain" description="ExoI C-terminal" evidence="16">
    <location>
        <begin position="411"/>
        <end position="533"/>
    </location>
</feature>
<dbReference type="Pfam" id="PF26016">
    <property type="entry name" value="ExoI_C"/>
    <property type="match status" value="1"/>
</dbReference>
<evidence type="ECO:0000256" key="2">
    <source>
        <dbReference type="ARBA" id="ARBA00001946"/>
    </source>
</evidence>
<dbReference type="InterPro" id="IPR012337">
    <property type="entry name" value="RNaseH-like_sf"/>
</dbReference>
<dbReference type="Proteomes" id="UP000652567">
    <property type="component" value="Unassembled WGS sequence"/>
</dbReference>
<sequence>MSSGIYDVQYISNRACLSNLVASGAFSKRLTNAKVPQSIGSSAGQGGRVASTSQQTTLYWHDYETWGEVPSQDRPSQFAGVRTDTDLNIIGDPLMMYCKPAPDVLPKPEACLVTGLSPQVAEAQGLAEAAFVSRIAAELSRPGTCGAGYNSIRFDDEVTRYALYRNFYDPYEREWKNGNSRWDIIDMVRMTRALRPEGINWPDYEDGTPCFKLEMLTKANRLEHGHAHDALSDVYATIALARLVKERQPRLYDFAWRLRDKRFANSLIDIDGSKPVLHISSRFSAGQGNAAVMLPLALHPANKNSVIAFNLSSDPADLLNFSAEELHARLYVRQEDLPAGQERLALKEIHLNKTPMILPLTMLDASTAQRLGLDRGRCERHWQVFNQLSLFEGTALREKLAALYAMGEFAPRTDPEQMLYSGGFFSDADKRLMKAVRLSAPEGLAQADFPFEDARLPELLFRYRARNYPHTLSAEEQQRWQQFCYQRLTDPAAGASIAWPAFAERLAQSRLQVSDEARLILLQQLQVWAEEKLRMAGGDPRLYL</sequence>
<keyword evidence="7" id="KW-0227">DNA damage</keyword>
<evidence type="ECO:0000256" key="9">
    <source>
        <dbReference type="ARBA" id="ARBA00022839"/>
    </source>
</evidence>
<evidence type="ECO:0000256" key="5">
    <source>
        <dbReference type="ARBA" id="ARBA00022722"/>
    </source>
</evidence>
<dbReference type="InterPro" id="IPR013520">
    <property type="entry name" value="Ribonucl_H"/>
</dbReference>
<feature type="domain" description="ExoI SH3-like" evidence="15">
    <location>
        <begin position="249"/>
        <end position="408"/>
    </location>
</feature>
<dbReference type="SUPFAM" id="SSF53098">
    <property type="entry name" value="Ribonuclease H-like"/>
    <property type="match status" value="1"/>
</dbReference>
<dbReference type="GO" id="GO:0008310">
    <property type="term" value="F:single-stranded DNA 3'-5' DNA exonuclease activity"/>
    <property type="evidence" value="ECO:0007669"/>
    <property type="project" value="UniProtKB-EC"/>
</dbReference>
<dbReference type="EMBL" id="PRDL01000001">
    <property type="protein sequence ID" value="MBE8718340.1"/>
    <property type="molecule type" value="Genomic_DNA"/>
</dbReference>
<dbReference type="Pfam" id="PF08411">
    <property type="entry name" value="ExoI_SH3"/>
    <property type="match status" value="1"/>
</dbReference>
<evidence type="ECO:0000313" key="17">
    <source>
        <dbReference type="EMBL" id="MBE8718340.1"/>
    </source>
</evidence>
<proteinExistence type="predicted"/>
<dbReference type="FunFam" id="1.20.1280.70:FF:000001">
    <property type="entry name" value="Exodeoxyribonuclease I"/>
    <property type="match status" value="1"/>
</dbReference>
<dbReference type="FunFam" id="3.30.420.10:FF:000033">
    <property type="entry name" value="Exodeoxyribonuclease I"/>
    <property type="match status" value="1"/>
</dbReference>
<keyword evidence="5" id="KW-0540">Nuclease</keyword>
<evidence type="ECO:0000256" key="14">
    <source>
        <dbReference type="ARBA" id="ARBA00046792"/>
    </source>
</evidence>
<dbReference type="GO" id="GO:0046872">
    <property type="term" value="F:metal ion binding"/>
    <property type="evidence" value="ECO:0007669"/>
    <property type="project" value="UniProtKB-KW"/>
</dbReference>
<dbReference type="GO" id="GO:0003677">
    <property type="term" value="F:DNA binding"/>
    <property type="evidence" value="ECO:0007669"/>
    <property type="project" value="UniProtKB-KW"/>
</dbReference>
<keyword evidence="10" id="KW-0460">Magnesium</keyword>
<comment type="subunit">
    <text evidence="14">Monomer. Interacts with ssb (via C-terminus); this interaction stimulates the exonuclease activity by recruiting the enzyme to its substrate.</text>
</comment>
<protein>
    <recommendedName>
        <fullName evidence="4">Exodeoxyribonuclease I</fullName>
        <ecNumber evidence="3">3.1.11.1</ecNumber>
    </recommendedName>
    <alternativeName>
        <fullName evidence="13">DNA deoxyribophosphodiesterase</fullName>
    </alternativeName>
</protein>
<comment type="catalytic activity">
    <reaction evidence="1">
        <text>Exonucleolytic cleavage in the 3'- to 5'-direction to yield nucleoside 5'-phosphates.</text>
        <dbReference type="EC" id="3.1.11.1"/>
    </reaction>
</comment>
<dbReference type="Gene3D" id="3.30.420.10">
    <property type="entry name" value="Ribonuclease H-like superfamily/Ribonuclease H"/>
    <property type="match status" value="1"/>
</dbReference>
<name>A0A928V729_9GAMM</name>
<evidence type="ECO:0000256" key="11">
    <source>
        <dbReference type="ARBA" id="ARBA00023125"/>
    </source>
</evidence>
<evidence type="ECO:0000313" key="18">
    <source>
        <dbReference type="Proteomes" id="UP000652567"/>
    </source>
</evidence>
<comment type="caution">
    <text evidence="17">The sequence shown here is derived from an EMBL/GenBank/DDBJ whole genome shotgun (WGS) entry which is preliminary data.</text>
</comment>
<keyword evidence="18" id="KW-1185">Reference proteome</keyword>
<dbReference type="Gene3D" id="1.20.1280.70">
    <property type="entry name" value="Exonuclease ExoI, domain 3"/>
    <property type="match status" value="1"/>
</dbReference>
<organism evidence="17 18">
    <name type="scientific">Cellvibrio polysaccharolyticus</name>
    <dbReference type="NCBI Taxonomy" id="2082724"/>
    <lineage>
        <taxon>Bacteria</taxon>
        <taxon>Pseudomonadati</taxon>
        <taxon>Pseudomonadota</taxon>
        <taxon>Gammaproteobacteria</taxon>
        <taxon>Cellvibrionales</taxon>
        <taxon>Cellvibrionaceae</taxon>
        <taxon>Cellvibrio</taxon>
    </lineage>
</organism>
<dbReference type="InterPro" id="IPR036397">
    <property type="entry name" value="RNaseH_sf"/>
</dbReference>
<evidence type="ECO:0000256" key="10">
    <source>
        <dbReference type="ARBA" id="ARBA00022842"/>
    </source>
</evidence>
<dbReference type="PROSITE" id="PS51784">
    <property type="entry name" value="EXOI_SH3"/>
    <property type="match status" value="1"/>
</dbReference>